<dbReference type="RefSeq" id="WP_344763493.1">
    <property type="nucleotide sequence ID" value="NZ_BAAAZE010000008.1"/>
</dbReference>
<sequence>MSPNETRMLTDFLGQLRAVAGAPRDPQAATLIADAVAAQPDAPYFLVQRALLQDQALVAANERIASLEAELRTLVVPVAPAAAASSFLDGGSNAWGRSVTASTQVQATSVDSRPAFSAPAQAMPIPVQATAQAPAAAGFFGGGGGNFLGTMAATAAGVAGGAFLFQGIGNLMGHHGDAAHAGAPAAGQANPFSSMADSVGSTPSATSTPAATPLADSDVTDIADTSVASDDSMFDGDDSFA</sequence>
<evidence type="ECO:0000313" key="3">
    <source>
        <dbReference type="Proteomes" id="UP001501353"/>
    </source>
</evidence>
<dbReference type="InterPro" id="IPR018648">
    <property type="entry name" value="DUF2076"/>
</dbReference>
<reference evidence="3" key="1">
    <citation type="journal article" date="2019" name="Int. J. Syst. Evol. Microbiol.">
        <title>The Global Catalogue of Microorganisms (GCM) 10K type strain sequencing project: providing services to taxonomists for standard genome sequencing and annotation.</title>
        <authorList>
            <consortium name="The Broad Institute Genomics Platform"/>
            <consortium name="The Broad Institute Genome Sequencing Center for Infectious Disease"/>
            <person name="Wu L."/>
            <person name="Ma J."/>
        </authorList>
    </citation>
    <scope>NUCLEOTIDE SEQUENCE [LARGE SCALE GENOMIC DNA]</scope>
    <source>
        <strain evidence="3">JCM 16673</strain>
    </source>
</reference>
<feature type="compositionally biased region" description="Acidic residues" evidence="1">
    <location>
        <begin position="232"/>
        <end position="241"/>
    </location>
</feature>
<evidence type="ECO:0000256" key="1">
    <source>
        <dbReference type="SAM" id="MobiDB-lite"/>
    </source>
</evidence>
<feature type="region of interest" description="Disordered" evidence="1">
    <location>
        <begin position="192"/>
        <end position="241"/>
    </location>
</feature>
<name>A0ABP7TEQ8_9BURK</name>
<proteinExistence type="predicted"/>
<dbReference type="EMBL" id="BAAAZE010000008">
    <property type="protein sequence ID" value="GAA4025074.1"/>
    <property type="molecule type" value="Genomic_DNA"/>
</dbReference>
<evidence type="ECO:0000313" key="2">
    <source>
        <dbReference type="EMBL" id="GAA4025074.1"/>
    </source>
</evidence>
<protein>
    <submittedName>
        <fullName evidence="2">DUF2076 domain-containing protein</fullName>
    </submittedName>
</protein>
<accession>A0ABP7TEQ8</accession>
<organism evidence="2 3">
    <name type="scientific">Actimicrobium antarcticum</name>
    <dbReference type="NCBI Taxonomy" id="1051899"/>
    <lineage>
        <taxon>Bacteria</taxon>
        <taxon>Pseudomonadati</taxon>
        <taxon>Pseudomonadota</taxon>
        <taxon>Betaproteobacteria</taxon>
        <taxon>Burkholderiales</taxon>
        <taxon>Oxalobacteraceae</taxon>
        <taxon>Actimicrobium</taxon>
    </lineage>
</organism>
<gene>
    <name evidence="2" type="ORF">GCM10022212_23420</name>
</gene>
<keyword evidence="3" id="KW-1185">Reference proteome</keyword>
<comment type="caution">
    <text evidence="2">The sequence shown here is derived from an EMBL/GenBank/DDBJ whole genome shotgun (WGS) entry which is preliminary data.</text>
</comment>
<feature type="compositionally biased region" description="Low complexity" evidence="1">
    <location>
        <begin position="201"/>
        <end position="213"/>
    </location>
</feature>
<dbReference type="Proteomes" id="UP001501353">
    <property type="component" value="Unassembled WGS sequence"/>
</dbReference>
<dbReference type="Pfam" id="PF09849">
    <property type="entry name" value="DUF2076"/>
    <property type="match status" value="1"/>
</dbReference>